<evidence type="ECO:0000313" key="2">
    <source>
        <dbReference type="Proteomes" id="UP000601435"/>
    </source>
</evidence>
<name>A0A812P8J7_9DINO</name>
<sequence length="148" mass="16823">MQLNVDNFLEDLEYVSATGLLRKLCLPRGDPSVLASSTTFPSTCTGPADLVPDFFDPKALQSDYLEHANLPAKDNEHTHGWIPQECMQVAVRSPKKRVQWQRYKVRESWFAQKHHDIDGHPGLIRYLRVNKGDTIEMLETVEAGACSW</sequence>
<protein>
    <submittedName>
        <fullName evidence="1">Uncharacterized protein</fullName>
    </submittedName>
</protein>
<proteinExistence type="predicted"/>
<keyword evidence="2" id="KW-1185">Reference proteome</keyword>
<dbReference type="EMBL" id="CAJNJA010013520">
    <property type="protein sequence ID" value="CAE7323081.1"/>
    <property type="molecule type" value="Genomic_DNA"/>
</dbReference>
<dbReference type="Proteomes" id="UP000601435">
    <property type="component" value="Unassembled WGS sequence"/>
</dbReference>
<gene>
    <name evidence="1" type="ORF">SNEC2469_LOCUS8123</name>
</gene>
<comment type="caution">
    <text evidence="1">The sequence shown here is derived from an EMBL/GenBank/DDBJ whole genome shotgun (WGS) entry which is preliminary data.</text>
</comment>
<accession>A0A812P8J7</accession>
<feature type="non-terminal residue" evidence="1">
    <location>
        <position position="148"/>
    </location>
</feature>
<reference evidence="1" key="1">
    <citation type="submission" date="2021-02" db="EMBL/GenBank/DDBJ databases">
        <authorList>
            <person name="Dougan E. K."/>
            <person name="Rhodes N."/>
            <person name="Thang M."/>
            <person name="Chan C."/>
        </authorList>
    </citation>
    <scope>NUCLEOTIDE SEQUENCE</scope>
</reference>
<dbReference type="OrthoDB" id="10321389at2759"/>
<evidence type="ECO:0000313" key="1">
    <source>
        <dbReference type="EMBL" id="CAE7323081.1"/>
    </source>
</evidence>
<dbReference type="AlphaFoldDB" id="A0A812P8J7"/>
<organism evidence="1 2">
    <name type="scientific">Symbiodinium necroappetens</name>
    <dbReference type="NCBI Taxonomy" id="1628268"/>
    <lineage>
        <taxon>Eukaryota</taxon>
        <taxon>Sar</taxon>
        <taxon>Alveolata</taxon>
        <taxon>Dinophyceae</taxon>
        <taxon>Suessiales</taxon>
        <taxon>Symbiodiniaceae</taxon>
        <taxon>Symbiodinium</taxon>
    </lineage>
</organism>